<organism evidence="2 3">
    <name type="scientific">Clavelina lepadiformis</name>
    <name type="common">Light-bulb sea squirt</name>
    <name type="synonym">Ascidia lepadiformis</name>
    <dbReference type="NCBI Taxonomy" id="159417"/>
    <lineage>
        <taxon>Eukaryota</taxon>
        <taxon>Metazoa</taxon>
        <taxon>Chordata</taxon>
        <taxon>Tunicata</taxon>
        <taxon>Ascidiacea</taxon>
        <taxon>Aplousobranchia</taxon>
        <taxon>Clavelinidae</taxon>
        <taxon>Clavelina</taxon>
    </lineage>
</organism>
<gene>
    <name evidence="2" type="ORF">CVLEPA_LOCUS19446</name>
</gene>
<proteinExistence type="predicted"/>
<accession>A0ABP0G7B5</accession>
<evidence type="ECO:0000259" key="1">
    <source>
        <dbReference type="Pfam" id="PF01968"/>
    </source>
</evidence>
<evidence type="ECO:0000313" key="2">
    <source>
        <dbReference type="EMBL" id="CAK8687373.1"/>
    </source>
</evidence>
<name>A0ABP0G7B5_CLALP</name>
<reference evidence="2 3" key="1">
    <citation type="submission" date="2024-02" db="EMBL/GenBank/DDBJ databases">
        <authorList>
            <person name="Daric V."/>
            <person name="Darras S."/>
        </authorList>
    </citation>
    <scope>NUCLEOTIDE SEQUENCE [LARGE SCALE GENOMIC DNA]</scope>
</reference>
<comment type="caution">
    <text evidence="2">The sequence shown here is derived from an EMBL/GenBank/DDBJ whole genome shotgun (WGS) entry which is preliminary data.</text>
</comment>
<evidence type="ECO:0000313" key="3">
    <source>
        <dbReference type="Proteomes" id="UP001642483"/>
    </source>
</evidence>
<sequence>MMIESFDSSKIDFIRIGTTVATNALLKRIGTSTDLSRNDGEFEHVFKSTKAGVTIQAPQLDSDTVAARSGLCNFSGWVCLSSARVLPESAGAHPGITCFSKGIP</sequence>
<dbReference type="InterPro" id="IPR002821">
    <property type="entry name" value="Hydantoinase_A"/>
</dbReference>
<feature type="domain" description="Hydantoinase A/oxoprolinase" evidence="1">
    <location>
        <begin position="30"/>
        <end position="103"/>
    </location>
</feature>
<dbReference type="PANTHER" id="PTHR11365">
    <property type="entry name" value="5-OXOPROLINASE RELATED"/>
    <property type="match status" value="1"/>
</dbReference>
<keyword evidence="3" id="KW-1185">Reference proteome</keyword>
<dbReference type="PANTHER" id="PTHR11365:SF2">
    <property type="entry name" value="5-OXOPROLINASE"/>
    <property type="match status" value="1"/>
</dbReference>
<dbReference type="InterPro" id="IPR045079">
    <property type="entry name" value="Oxoprolinase-like"/>
</dbReference>
<dbReference type="EMBL" id="CAWYQH010000104">
    <property type="protein sequence ID" value="CAK8687373.1"/>
    <property type="molecule type" value="Genomic_DNA"/>
</dbReference>
<dbReference type="Proteomes" id="UP001642483">
    <property type="component" value="Unassembled WGS sequence"/>
</dbReference>
<dbReference type="Pfam" id="PF01968">
    <property type="entry name" value="Hydantoinase_A"/>
    <property type="match status" value="1"/>
</dbReference>
<protein>
    <recommendedName>
        <fullName evidence="1">Hydantoinase A/oxoprolinase domain-containing protein</fullName>
    </recommendedName>
</protein>